<comment type="caution">
    <text evidence="7">The sequence shown here is derived from an EMBL/GenBank/DDBJ whole genome shotgun (WGS) entry which is preliminary data.</text>
</comment>
<feature type="domain" description="Ig-like" evidence="6">
    <location>
        <begin position="328"/>
        <end position="417"/>
    </location>
</feature>
<dbReference type="EMBL" id="JACEEZ010008722">
    <property type="protein sequence ID" value="KAG0723055.1"/>
    <property type="molecule type" value="Genomic_DNA"/>
</dbReference>
<keyword evidence="3" id="KW-1015">Disulfide bond</keyword>
<evidence type="ECO:0000256" key="2">
    <source>
        <dbReference type="ARBA" id="ARBA00022490"/>
    </source>
</evidence>
<evidence type="ECO:0000256" key="4">
    <source>
        <dbReference type="ARBA" id="ARBA00023319"/>
    </source>
</evidence>
<evidence type="ECO:0000256" key="5">
    <source>
        <dbReference type="SAM" id="MobiDB-lite"/>
    </source>
</evidence>
<gene>
    <name evidence="7" type="primary">sls_10</name>
    <name evidence="7" type="ORF">GWK47_043382</name>
</gene>
<name>A0A8J4Y895_CHIOP</name>
<accession>A0A8J4Y895</accession>
<feature type="domain" description="Ig-like" evidence="6">
    <location>
        <begin position="576"/>
        <end position="668"/>
    </location>
</feature>
<evidence type="ECO:0000256" key="3">
    <source>
        <dbReference type="ARBA" id="ARBA00023157"/>
    </source>
</evidence>
<dbReference type="InterPro" id="IPR013783">
    <property type="entry name" value="Ig-like_fold"/>
</dbReference>
<comment type="subcellular location">
    <subcellularLocation>
        <location evidence="1">Cytoplasm</location>
    </subcellularLocation>
</comment>
<dbReference type="AlphaFoldDB" id="A0A8J4Y895"/>
<feature type="domain" description="Ig-like" evidence="6">
    <location>
        <begin position="9"/>
        <end position="100"/>
    </location>
</feature>
<evidence type="ECO:0000313" key="7">
    <source>
        <dbReference type="EMBL" id="KAG0723055.1"/>
    </source>
</evidence>
<dbReference type="FunFam" id="2.60.40.10:FF:000425">
    <property type="entry name" value="Myosin light chain kinase"/>
    <property type="match status" value="2"/>
</dbReference>
<dbReference type="InterPro" id="IPR007110">
    <property type="entry name" value="Ig-like_dom"/>
</dbReference>
<dbReference type="PROSITE" id="PS50835">
    <property type="entry name" value="IG_LIKE"/>
    <property type="match status" value="6"/>
</dbReference>
<feature type="region of interest" description="Disordered" evidence="5">
    <location>
        <begin position="186"/>
        <end position="210"/>
    </location>
</feature>
<organism evidence="7 8">
    <name type="scientific">Chionoecetes opilio</name>
    <name type="common">Atlantic snow crab</name>
    <name type="synonym">Cancer opilio</name>
    <dbReference type="NCBI Taxonomy" id="41210"/>
    <lineage>
        <taxon>Eukaryota</taxon>
        <taxon>Metazoa</taxon>
        <taxon>Ecdysozoa</taxon>
        <taxon>Arthropoda</taxon>
        <taxon>Crustacea</taxon>
        <taxon>Multicrustacea</taxon>
        <taxon>Malacostraca</taxon>
        <taxon>Eumalacostraca</taxon>
        <taxon>Eucarida</taxon>
        <taxon>Decapoda</taxon>
        <taxon>Pleocyemata</taxon>
        <taxon>Brachyura</taxon>
        <taxon>Eubrachyura</taxon>
        <taxon>Majoidea</taxon>
        <taxon>Majidae</taxon>
        <taxon>Chionoecetes</taxon>
    </lineage>
</organism>
<keyword evidence="8" id="KW-1185">Reference proteome</keyword>
<evidence type="ECO:0000256" key="1">
    <source>
        <dbReference type="ARBA" id="ARBA00004496"/>
    </source>
</evidence>
<evidence type="ECO:0000313" key="8">
    <source>
        <dbReference type="Proteomes" id="UP000770661"/>
    </source>
</evidence>
<keyword evidence="4" id="KW-0393">Immunoglobulin domain</keyword>
<proteinExistence type="predicted"/>
<dbReference type="GO" id="GO:0005737">
    <property type="term" value="C:cytoplasm"/>
    <property type="evidence" value="ECO:0007669"/>
    <property type="project" value="UniProtKB-SubCell"/>
</dbReference>
<dbReference type="FunFam" id="2.60.40.10:FF:000119">
    <property type="entry name" value="Sallimus, isoform P"/>
    <property type="match status" value="1"/>
</dbReference>
<keyword evidence="2" id="KW-0963">Cytoplasm</keyword>
<dbReference type="PANTHER" id="PTHR47633">
    <property type="entry name" value="IMMUNOGLOBULIN"/>
    <property type="match status" value="1"/>
</dbReference>
<feature type="domain" description="Ig-like" evidence="6">
    <location>
        <begin position="195"/>
        <end position="283"/>
    </location>
</feature>
<dbReference type="Pfam" id="PF07679">
    <property type="entry name" value="I-set"/>
    <property type="match status" value="6"/>
</dbReference>
<dbReference type="FunFam" id="2.60.40.10:FF:000032">
    <property type="entry name" value="palladin isoform X1"/>
    <property type="match status" value="2"/>
</dbReference>
<dbReference type="InterPro" id="IPR003599">
    <property type="entry name" value="Ig_sub"/>
</dbReference>
<dbReference type="OrthoDB" id="6612025at2759"/>
<dbReference type="SMART" id="SM00408">
    <property type="entry name" value="IGc2"/>
    <property type="match status" value="5"/>
</dbReference>
<sequence>MGLPPGASPPVFTQIFQNARFAQGGDALFEGRITGNPKPTVSWTRKGAKLVYGSKYQVTHDETTGVVTILITAIGPGDEGEYICTAANQYGEAICTVYIQPEAALMMQQQRQQQQQQQSSMQKSILQQQHMSQQFSQQQQQQMLSMQNGVMQTFRVDTFEYRLLHEVEFRRTLTVRLTGEVVEEEGAIQGPPQAPQLLQKPRSTKVTDGGNATFTVKVNGYPSPRAVWFKNGVRLQACDKYLMSQSAGQVTLVVKQVNTSDNGHYTMLAENNSGCTVASAQLAVVPRGEAATDAPQREIIRPERMEQQQVPPQAADDLGDDSSKNMEPKFVRGPADAQVQEGKLVRFEARATGRPYPEVTWYINGRQVVDDATHKILVNEAGYHSLMIQRAALSDAGTVSCVARNKSGEATCQCQLSVLETQQMVAPKFVERFQQTSVSEGDTVVLQCRAVGTPCLSSHGRRMVSQSRTLIMLWLIQYDQNGASCLQVLSAGAPDAGWYQCNAQNTAGSTATRARLHVQLPKAPEPAAPYRPTFPKYSGKLIEPEPEPEPEVIILRPVERAHHVPKAAEEPEPEHPKFIHPLRDIDIVEGTRAHFEAKVIPIGDATMTVEWFHNGKPLAASSRATVTWRFGFVALDLLNVITNDAGVYTCRATNVKGQDETQASLRITDRPLIERQSQHPEALQQIGYLEDQSRFQRSISMEEYANVKPTFIKPLTNLGEVLEGKYAHFEAQVQPLSDPFMRIEWYKDGKSITASSRINVIYNFGYVALNIMQLRAEDSGTYTVRAINRAGECSCQATIKVVC</sequence>
<dbReference type="InterPro" id="IPR036179">
    <property type="entry name" value="Ig-like_dom_sf"/>
</dbReference>
<dbReference type="InterPro" id="IPR003598">
    <property type="entry name" value="Ig_sub2"/>
</dbReference>
<dbReference type="PANTHER" id="PTHR47633:SF4">
    <property type="entry name" value="MYOPALLADIN ISOFORM X1"/>
    <property type="match status" value="1"/>
</dbReference>
<reference evidence="7" key="1">
    <citation type="submission" date="2020-07" db="EMBL/GenBank/DDBJ databases">
        <title>The High-quality genome of the commercially important snow crab, Chionoecetes opilio.</title>
        <authorList>
            <person name="Jeong J.-H."/>
            <person name="Ryu S."/>
        </authorList>
    </citation>
    <scope>NUCLEOTIDE SEQUENCE</scope>
    <source>
        <strain evidence="7">MADBK_172401_WGS</strain>
        <tissue evidence="7">Digestive gland</tissue>
    </source>
</reference>
<evidence type="ECO:0000259" key="6">
    <source>
        <dbReference type="PROSITE" id="PS50835"/>
    </source>
</evidence>
<feature type="domain" description="Ig-like" evidence="6">
    <location>
        <begin position="427"/>
        <end position="517"/>
    </location>
</feature>
<dbReference type="FunFam" id="2.60.40.10:FF:000962">
    <property type="entry name" value="titin isoform X1"/>
    <property type="match status" value="1"/>
</dbReference>
<feature type="domain" description="Ig-like" evidence="6">
    <location>
        <begin position="709"/>
        <end position="800"/>
    </location>
</feature>
<dbReference type="InterPro" id="IPR013098">
    <property type="entry name" value="Ig_I-set"/>
</dbReference>
<dbReference type="SMART" id="SM00409">
    <property type="entry name" value="IG"/>
    <property type="match status" value="6"/>
</dbReference>
<dbReference type="SUPFAM" id="SSF48726">
    <property type="entry name" value="Immunoglobulin"/>
    <property type="match status" value="6"/>
</dbReference>
<protein>
    <submittedName>
        <fullName evidence="7">Titin</fullName>
    </submittedName>
</protein>
<dbReference type="Proteomes" id="UP000770661">
    <property type="component" value="Unassembled WGS sequence"/>
</dbReference>
<dbReference type="Gene3D" id="2.60.40.10">
    <property type="entry name" value="Immunoglobulins"/>
    <property type="match status" value="6"/>
</dbReference>